<accession>A0A286DYW1</accession>
<evidence type="ECO:0000256" key="2">
    <source>
        <dbReference type="ARBA" id="ARBA00022553"/>
    </source>
</evidence>
<dbReference type="GO" id="GO:0006633">
    <property type="term" value="P:fatty acid biosynthetic process"/>
    <property type="evidence" value="ECO:0007669"/>
    <property type="project" value="TreeGrafter"/>
</dbReference>
<organism evidence="5 6">
    <name type="scientific">Streptomyces zhaozhouensis</name>
    <dbReference type="NCBI Taxonomy" id="1300267"/>
    <lineage>
        <taxon>Bacteria</taxon>
        <taxon>Bacillati</taxon>
        <taxon>Actinomycetota</taxon>
        <taxon>Actinomycetes</taxon>
        <taxon>Kitasatosporales</taxon>
        <taxon>Streptomycetaceae</taxon>
        <taxon>Streptomyces</taxon>
    </lineage>
</organism>
<dbReference type="InterPro" id="IPR009081">
    <property type="entry name" value="PP-bd_ACP"/>
</dbReference>
<dbReference type="InterPro" id="IPR016039">
    <property type="entry name" value="Thiolase-like"/>
</dbReference>
<dbReference type="PANTHER" id="PTHR43775:SF37">
    <property type="entry name" value="SI:DKEY-61P9.11"/>
    <property type="match status" value="1"/>
</dbReference>
<dbReference type="GO" id="GO:0031177">
    <property type="term" value="F:phosphopantetheine binding"/>
    <property type="evidence" value="ECO:0007669"/>
    <property type="project" value="InterPro"/>
</dbReference>
<feature type="compositionally biased region" description="Basic residues" evidence="3">
    <location>
        <begin position="292"/>
        <end position="315"/>
    </location>
</feature>
<keyword evidence="1" id="KW-0596">Phosphopantetheine</keyword>
<dbReference type="GO" id="GO:0017000">
    <property type="term" value="P:antibiotic biosynthetic process"/>
    <property type="evidence" value="ECO:0007669"/>
    <property type="project" value="UniProtKB-ARBA"/>
</dbReference>
<reference evidence="5 6" key="1">
    <citation type="submission" date="2017-09" db="EMBL/GenBank/DDBJ databases">
        <authorList>
            <person name="Ehlers B."/>
            <person name="Leendertz F.H."/>
        </authorList>
    </citation>
    <scope>NUCLEOTIDE SEQUENCE [LARGE SCALE GENOMIC DNA]</scope>
    <source>
        <strain evidence="5 6">CGMCC 4.7095</strain>
    </source>
</reference>
<feature type="region of interest" description="Disordered" evidence="3">
    <location>
        <begin position="411"/>
        <end position="434"/>
    </location>
</feature>
<proteinExistence type="predicted"/>
<evidence type="ECO:0000313" key="6">
    <source>
        <dbReference type="Proteomes" id="UP000219072"/>
    </source>
</evidence>
<dbReference type="GO" id="GO:0004312">
    <property type="term" value="F:fatty acid synthase activity"/>
    <property type="evidence" value="ECO:0007669"/>
    <property type="project" value="TreeGrafter"/>
</dbReference>
<dbReference type="Pfam" id="PF22621">
    <property type="entry name" value="CurL-like_PKS_C"/>
    <property type="match status" value="1"/>
</dbReference>
<dbReference type="SMART" id="SM01294">
    <property type="entry name" value="PKS_PP_betabranch"/>
    <property type="match status" value="2"/>
</dbReference>
<gene>
    <name evidence="5" type="ORF">SAMN06297387_1131</name>
</gene>
<evidence type="ECO:0000256" key="3">
    <source>
        <dbReference type="SAM" id="MobiDB-lite"/>
    </source>
</evidence>
<keyword evidence="6" id="KW-1185">Reference proteome</keyword>
<dbReference type="InterPro" id="IPR006162">
    <property type="entry name" value="Ppantetheine_attach_site"/>
</dbReference>
<sequence length="669" mass="71946">NVGHSLAGSGVVSLISLVQGMRKRTIPASIHCDEVNDYIRWDDSPFYVNRETREWPEPEDGRLVGAVSSFGMSGTNAHIVVESHDTEADISARTSEWPTQPAYLLALSAKTPEALRRRIADLADYLEARPGIDRHQLTAISAELLDGRHHFGHRCAVVVRDGQDAAQALRRAQEGESGPGVFLATVGRAFSPRPPIQQLISELAQQAATLTDPAKYQENLQVQADLYSQGFELRVPPRPTGRLPLALPSYPFLAREFRPGGHERREEATAEAAPASAMPVTVPETGQAPGRPSRRKAAHRKPAQPRPRPQPKHRATSPARPKPTAVGLSATADAPPARTATVERAAVALAAPGAARGADGALGKPHGVALSPLGSVVTQRLDAAATARAKPDGLVLPPLRPVIETAEPLTDVSASVVEAPSERTSPSTPPTGDDEEAYRAFVGELVVSLAAELYVEPEEVALDMTFTDLGLDSIVGVEWIRWVNQRYGLSVESTRIYQYPTVPEFARFLWGEVGGVVASGRSVEPVESVVAEVVGESEAPVVAEVGDEGYRDLLGELVVSLAAELYVEPEEVALDMTFTDLGLDSIVGVEWIRWVNQRYGLSVESTRIYQHPTLSEFGRFLMGELAESGNPAGAAGGGTAELDVEQVLERVYSGELSPEQAEELLTEIH</sequence>
<dbReference type="PANTHER" id="PTHR43775">
    <property type="entry name" value="FATTY ACID SYNTHASE"/>
    <property type="match status" value="1"/>
</dbReference>
<dbReference type="InterPro" id="IPR020806">
    <property type="entry name" value="PKS_PP-bd"/>
</dbReference>
<dbReference type="AlphaFoldDB" id="A0A286DYW1"/>
<dbReference type="InterPro" id="IPR050091">
    <property type="entry name" value="PKS_NRPS_Biosynth_Enz"/>
</dbReference>
<dbReference type="Pfam" id="PF00550">
    <property type="entry name" value="PP-binding"/>
    <property type="match status" value="2"/>
</dbReference>
<dbReference type="PROSITE" id="PS00012">
    <property type="entry name" value="PHOSPHOPANTETHEINE"/>
    <property type="match status" value="2"/>
</dbReference>
<keyword evidence="2" id="KW-0597">Phosphoprotein</keyword>
<feature type="non-terminal residue" evidence="5">
    <location>
        <position position="1"/>
    </location>
</feature>
<dbReference type="Gene3D" id="1.10.1200.10">
    <property type="entry name" value="ACP-like"/>
    <property type="match status" value="2"/>
</dbReference>
<dbReference type="PROSITE" id="PS50075">
    <property type="entry name" value="CARRIER"/>
    <property type="match status" value="2"/>
</dbReference>
<name>A0A286DYW1_9ACTN</name>
<protein>
    <submittedName>
        <fullName evidence="5">Beta-ketoacyl synthase, C-terminal domain</fullName>
    </submittedName>
</protein>
<dbReference type="SUPFAM" id="SSF53901">
    <property type="entry name" value="Thiolase-like"/>
    <property type="match status" value="1"/>
</dbReference>
<feature type="region of interest" description="Disordered" evidence="3">
    <location>
        <begin position="260"/>
        <end position="339"/>
    </location>
</feature>
<dbReference type="InterPro" id="IPR036736">
    <property type="entry name" value="ACP-like_sf"/>
</dbReference>
<dbReference type="Gene3D" id="3.30.70.3290">
    <property type="match status" value="1"/>
</dbReference>
<dbReference type="SMART" id="SM00823">
    <property type="entry name" value="PKS_PP"/>
    <property type="match status" value="2"/>
</dbReference>
<dbReference type="Gene3D" id="3.40.47.10">
    <property type="match status" value="1"/>
</dbReference>
<dbReference type="RefSeq" id="WP_245880658.1">
    <property type="nucleotide sequence ID" value="NZ_OCNE01000013.1"/>
</dbReference>
<feature type="domain" description="Carrier" evidence="4">
    <location>
        <begin position="548"/>
        <end position="625"/>
    </location>
</feature>
<dbReference type="Proteomes" id="UP000219072">
    <property type="component" value="Unassembled WGS sequence"/>
</dbReference>
<evidence type="ECO:0000256" key="1">
    <source>
        <dbReference type="ARBA" id="ARBA00022450"/>
    </source>
</evidence>
<feature type="compositionally biased region" description="Low complexity" evidence="3">
    <location>
        <begin position="330"/>
        <end position="339"/>
    </location>
</feature>
<feature type="domain" description="Carrier" evidence="4">
    <location>
        <begin position="436"/>
        <end position="513"/>
    </location>
</feature>
<dbReference type="EMBL" id="OCNE01000013">
    <property type="protein sequence ID" value="SOD63842.1"/>
    <property type="molecule type" value="Genomic_DNA"/>
</dbReference>
<evidence type="ECO:0000313" key="5">
    <source>
        <dbReference type="EMBL" id="SOD63842.1"/>
    </source>
</evidence>
<evidence type="ECO:0000259" key="4">
    <source>
        <dbReference type="PROSITE" id="PS50075"/>
    </source>
</evidence>
<dbReference type="SUPFAM" id="SSF47336">
    <property type="entry name" value="ACP-like"/>
    <property type="match status" value="2"/>
</dbReference>